<organism evidence="1 2">
    <name type="scientific">Methylobacterium gregans</name>
    <dbReference type="NCBI Taxonomy" id="374424"/>
    <lineage>
        <taxon>Bacteria</taxon>
        <taxon>Pseudomonadati</taxon>
        <taxon>Pseudomonadota</taxon>
        <taxon>Alphaproteobacteria</taxon>
        <taxon>Hyphomicrobiales</taxon>
        <taxon>Methylobacteriaceae</taxon>
        <taxon>Methylobacterium</taxon>
    </lineage>
</organism>
<name>A0AA37MCE2_9HYPH</name>
<sequence>MLRRRTPDAAFVLSGLPPSGVSIVVPCMPLPPQPADDPVMRRLVALIHAPLPNSAHRARIYLLEQLHLLEEEALATGAKPEILRAIRSTQAVIRCSDPVMGA</sequence>
<comment type="caution">
    <text evidence="1">The sequence shown here is derived from an EMBL/GenBank/DDBJ whole genome shotgun (WGS) entry which is preliminary data.</text>
</comment>
<dbReference type="AlphaFoldDB" id="A0AA37MCE2"/>
<dbReference type="Proteomes" id="UP001055108">
    <property type="component" value="Unassembled WGS sequence"/>
</dbReference>
<evidence type="ECO:0000313" key="2">
    <source>
        <dbReference type="Proteomes" id="UP001055108"/>
    </source>
</evidence>
<proteinExistence type="predicted"/>
<protein>
    <submittedName>
        <fullName evidence="1">Uncharacterized protein</fullName>
    </submittedName>
</protein>
<keyword evidence="2" id="KW-1185">Reference proteome</keyword>
<accession>A0AA37MCE2</accession>
<evidence type="ECO:0000313" key="1">
    <source>
        <dbReference type="EMBL" id="GJD81150.1"/>
    </source>
</evidence>
<dbReference type="EMBL" id="BPQM01000128">
    <property type="protein sequence ID" value="GJD81150.1"/>
    <property type="molecule type" value="Genomic_DNA"/>
</dbReference>
<reference evidence="1" key="2">
    <citation type="submission" date="2021-08" db="EMBL/GenBank/DDBJ databases">
        <authorList>
            <person name="Tani A."/>
            <person name="Ola A."/>
            <person name="Ogura Y."/>
            <person name="Katsura K."/>
            <person name="Hayashi T."/>
        </authorList>
    </citation>
    <scope>NUCLEOTIDE SEQUENCE</scope>
    <source>
        <strain evidence="1">NBRC 103626</strain>
    </source>
</reference>
<gene>
    <name evidence="1" type="ORF">NBEOAGPD_4395</name>
</gene>
<reference evidence="1" key="1">
    <citation type="journal article" date="2016" name="Front. Microbiol.">
        <title>Genome Sequence of the Piezophilic, Mesophilic Sulfate-Reducing Bacterium Desulfovibrio indicus J2T.</title>
        <authorList>
            <person name="Cao J."/>
            <person name="Maignien L."/>
            <person name="Shao Z."/>
            <person name="Alain K."/>
            <person name="Jebbar M."/>
        </authorList>
    </citation>
    <scope>NUCLEOTIDE SEQUENCE</scope>
    <source>
        <strain evidence="1">NBRC 103626</strain>
    </source>
</reference>
<dbReference type="RefSeq" id="WP_238306444.1">
    <property type="nucleotide sequence ID" value="NZ_BPQM01000128.1"/>
</dbReference>